<evidence type="ECO:0000313" key="8">
    <source>
        <dbReference type="Proteomes" id="UP000481153"/>
    </source>
</evidence>
<keyword evidence="3" id="KW-0862">Zinc</keyword>
<feature type="transmembrane region" description="Helical" evidence="5">
    <location>
        <begin position="134"/>
        <end position="153"/>
    </location>
</feature>
<reference evidence="7 8" key="1">
    <citation type="submission" date="2019-07" db="EMBL/GenBank/DDBJ databases">
        <title>Genomics analysis of Aphanomyces spp. identifies a new class of oomycete effector associated with host adaptation.</title>
        <authorList>
            <person name="Gaulin E."/>
        </authorList>
    </citation>
    <scope>NUCLEOTIDE SEQUENCE [LARGE SCALE GENOMIC DNA]</scope>
    <source>
        <strain evidence="7 8">ATCC 201684</strain>
    </source>
</reference>
<evidence type="ECO:0000313" key="7">
    <source>
        <dbReference type="EMBL" id="KAF0729460.1"/>
    </source>
</evidence>
<keyword evidence="5" id="KW-0812">Transmembrane</keyword>
<name>A0A6G0WQ04_9STRA</name>
<keyword evidence="5" id="KW-1133">Transmembrane helix</keyword>
<dbReference type="SUPFAM" id="SSF57903">
    <property type="entry name" value="FYVE/PHD zinc finger"/>
    <property type="match status" value="1"/>
</dbReference>
<evidence type="ECO:0000259" key="6">
    <source>
        <dbReference type="PROSITE" id="PS50178"/>
    </source>
</evidence>
<evidence type="ECO:0000256" key="4">
    <source>
        <dbReference type="PROSITE-ProRule" id="PRU00091"/>
    </source>
</evidence>
<proteinExistence type="predicted"/>
<dbReference type="Gene3D" id="3.30.40.10">
    <property type="entry name" value="Zinc/RING finger domain, C3HC4 (zinc finger)"/>
    <property type="match status" value="1"/>
</dbReference>
<evidence type="ECO:0000256" key="3">
    <source>
        <dbReference type="ARBA" id="ARBA00022833"/>
    </source>
</evidence>
<feature type="domain" description="FYVE-type" evidence="6">
    <location>
        <begin position="34"/>
        <end position="82"/>
    </location>
</feature>
<evidence type="ECO:0000256" key="2">
    <source>
        <dbReference type="ARBA" id="ARBA00022771"/>
    </source>
</evidence>
<evidence type="ECO:0000256" key="5">
    <source>
        <dbReference type="SAM" id="Phobius"/>
    </source>
</evidence>
<evidence type="ECO:0000256" key="1">
    <source>
        <dbReference type="ARBA" id="ARBA00022723"/>
    </source>
</evidence>
<keyword evidence="8" id="KW-1185">Reference proteome</keyword>
<dbReference type="EMBL" id="VJMJ01000164">
    <property type="protein sequence ID" value="KAF0729460.1"/>
    <property type="molecule type" value="Genomic_DNA"/>
</dbReference>
<keyword evidence="1" id="KW-0479">Metal-binding</keyword>
<dbReference type="SMART" id="SM00064">
    <property type="entry name" value="FYVE"/>
    <property type="match status" value="1"/>
</dbReference>
<gene>
    <name evidence="7" type="ORF">Ae201684_012959</name>
</gene>
<dbReference type="Proteomes" id="UP000481153">
    <property type="component" value="Unassembled WGS sequence"/>
</dbReference>
<dbReference type="PANTHER" id="PTHR45748">
    <property type="entry name" value="1-PHOSPHATIDYLINOSITOL 3-PHOSPHATE 5-KINASE-RELATED"/>
    <property type="match status" value="1"/>
</dbReference>
<keyword evidence="2 4" id="KW-0863">Zinc-finger</keyword>
<organism evidence="7 8">
    <name type="scientific">Aphanomyces euteiches</name>
    <dbReference type="NCBI Taxonomy" id="100861"/>
    <lineage>
        <taxon>Eukaryota</taxon>
        <taxon>Sar</taxon>
        <taxon>Stramenopiles</taxon>
        <taxon>Oomycota</taxon>
        <taxon>Saprolegniomycetes</taxon>
        <taxon>Saprolegniales</taxon>
        <taxon>Verrucalvaceae</taxon>
        <taxon>Aphanomyces</taxon>
    </lineage>
</organism>
<dbReference type="GO" id="GO:0008270">
    <property type="term" value="F:zinc ion binding"/>
    <property type="evidence" value="ECO:0007669"/>
    <property type="project" value="UniProtKB-KW"/>
</dbReference>
<keyword evidence="5" id="KW-0472">Membrane</keyword>
<dbReference type="InterPro" id="IPR011011">
    <property type="entry name" value="Znf_FYVE_PHD"/>
</dbReference>
<comment type="caution">
    <text evidence="7">The sequence shown here is derived from an EMBL/GenBank/DDBJ whole genome shotgun (WGS) entry which is preliminary data.</text>
</comment>
<dbReference type="InterPro" id="IPR013083">
    <property type="entry name" value="Znf_RING/FYVE/PHD"/>
</dbReference>
<dbReference type="PROSITE" id="PS50178">
    <property type="entry name" value="ZF_FYVE"/>
    <property type="match status" value="1"/>
</dbReference>
<dbReference type="Pfam" id="PF01363">
    <property type="entry name" value="FYVE"/>
    <property type="match status" value="1"/>
</dbReference>
<sequence length="156" mass="17101">MKNSKDRRVPVSLCTKAGGMRVVYLCHHSAWVPDSARSACVVCRASFNLFVRKHHCRMCGDIVCGPCTRFLGSQRIRACTKCVGASLVEFARQDSQSSSLTTSSSGRFVVPTTCHPIYKNDALTNGAALWTKPFHLAIVVCIMAATFVSMRPYPVV</sequence>
<dbReference type="InterPro" id="IPR017455">
    <property type="entry name" value="Znf_FYVE-rel"/>
</dbReference>
<dbReference type="VEuPathDB" id="FungiDB:AeMF1_002140"/>
<accession>A0A6G0WQ04</accession>
<dbReference type="AlphaFoldDB" id="A0A6G0WQ04"/>
<protein>
    <recommendedName>
        <fullName evidence="6">FYVE-type domain-containing protein</fullName>
    </recommendedName>
</protein>
<dbReference type="InterPro" id="IPR000306">
    <property type="entry name" value="Znf_FYVE"/>
</dbReference>